<dbReference type="GO" id="GO:0050567">
    <property type="term" value="F:glutaminyl-tRNA synthase (glutamine-hydrolyzing) activity"/>
    <property type="evidence" value="ECO:0007669"/>
    <property type="project" value="UniProtKB-UniRule"/>
</dbReference>
<dbReference type="InterPro" id="IPR004413">
    <property type="entry name" value="GatB"/>
</dbReference>
<dbReference type="Gene3D" id="1.10.10.410">
    <property type="match status" value="1"/>
</dbReference>
<evidence type="ECO:0000256" key="1">
    <source>
        <dbReference type="ARBA" id="ARBA00005306"/>
    </source>
</evidence>
<dbReference type="EC" id="6.3.5.-" evidence="10"/>
<dbReference type="PROSITE" id="PS01234">
    <property type="entry name" value="GATB"/>
    <property type="match status" value="1"/>
</dbReference>
<dbReference type="Pfam" id="PF02934">
    <property type="entry name" value="GatB_N"/>
    <property type="match status" value="1"/>
</dbReference>
<evidence type="ECO:0000313" key="13">
    <source>
        <dbReference type="Proteomes" id="UP000034525"/>
    </source>
</evidence>
<comment type="caution">
    <text evidence="12">The sequence shown here is derived from an EMBL/GenBank/DDBJ whole genome shotgun (WGS) entry which is preliminary data.</text>
</comment>
<gene>
    <name evidence="10" type="primary">gatB</name>
    <name evidence="12" type="ORF">UW47_C0019G0002</name>
</gene>
<comment type="catalytic activity">
    <reaction evidence="9 10">
        <text>L-glutamyl-tRNA(Gln) + L-glutamine + ATP + H2O = L-glutaminyl-tRNA(Gln) + L-glutamate + ADP + phosphate + H(+)</text>
        <dbReference type="Rhea" id="RHEA:17521"/>
        <dbReference type="Rhea" id="RHEA-COMP:9681"/>
        <dbReference type="Rhea" id="RHEA-COMP:9684"/>
        <dbReference type="ChEBI" id="CHEBI:15377"/>
        <dbReference type="ChEBI" id="CHEBI:15378"/>
        <dbReference type="ChEBI" id="CHEBI:29985"/>
        <dbReference type="ChEBI" id="CHEBI:30616"/>
        <dbReference type="ChEBI" id="CHEBI:43474"/>
        <dbReference type="ChEBI" id="CHEBI:58359"/>
        <dbReference type="ChEBI" id="CHEBI:78520"/>
        <dbReference type="ChEBI" id="CHEBI:78521"/>
        <dbReference type="ChEBI" id="CHEBI:456216"/>
    </reaction>
</comment>
<dbReference type="PANTHER" id="PTHR11659">
    <property type="entry name" value="GLUTAMYL-TRNA GLN AMIDOTRANSFERASE SUBUNIT B MITOCHONDRIAL AND PROKARYOTIC PET112-RELATED"/>
    <property type="match status" value="1"/>
</dbReference>
<keyword evidence="6 10" id="KW-0648">Protein biosynthesis</keyword>
<dbReference type="InterPro" id="IPR017958">
    <property type="entry name" value="Gln-tRNA_amidoTrfase_suB_CS"/>
</dbReference>
<dbReference type="GO" id="GO:0006412">
    <property type="term" value="P:translation"/>
    <property type="evidence" value="ECO:0007669"/>
    <property type="project" value="UniProtKB-UniRule"/>
</dbReference>
<keyword evidence="4 10" id="KW-0547">Nucleotide-binding</keyword>
<proteinExistence type="inferred from homology"/>
<dbReference type="InterPro" id="IPR042114">
    <property type="entry name" value="GatB_C_1"/>
</dbReference>
<comment type="similarity">
    <text evidence="1 10">Belongs to the GatB/GatE family. GatB subfamily.</text>
</comment>
<dbReference type="NCBIfam" id="NF004012">
    <property type="entry name" value="PRK05477.1-2"/>
    <property type="match status" value="1"/>
</dbReference>
<evidence type="ECO:0000256" key="3">
    <source>
        <dbReference type="ARBA" id="ARBA00022598"/>
    </source>
</evidence>
<dbReference type="HAMAP" id="MF_00121">
    <property type="entry name" value="GatB"/>
    <property type="match status" value="1"/>
</dbReference>
<dbReference type="GO" id="GO:0016740">
    <property type="term" value="F:transferase activity"/>
    <property type="evidence" value="ECO:0007669"/>
    <property type="project" value="UniProtKB-KW"/>
</dbReference>
<comment type="subunit">
    <text evidence="2 10">Heterotrimer of A, B and C subunits.</text>
</comment>
<dbReference type="InterPro" id="IPR014746">
    <property type="entry name" value="Gln_synth/guanido_kin_cat_dom"/>
</dbReference>
<evidence type="ECO:0000256" key="8">
    <source>
        <dbReference type="ARBA" id="ARBA00047380"/>
    </source>
</evidence>
<dbReference type="EMBL" id="LCIL01000019">
    <property type="protein sequence ID" value="KKT53727.1"/>
    <property type="molecule type" value="Genomic_DNA"/>
</dbReference>
<evidence type="ECO:0000256" key="9">
    <source>
        <dbReference type="ARBA" id="ARBA00047913"/>
    </source>
</evidence>
<sequence length="447" mass="50728">MEQKNYKPVIGLEVHIELSTKSKLFCGCHADHFAKKPNTQVCPVCLGLPGALPLINREAVESVIKFGLALGCSINMFSKFDRKHYFYADLPKGYQISQYDLPVCGSGKFRVNIRRIHLEEDTGKLVHETVDGVKSSLIDFNRSSVPLMEMVTEPEFHDGRSVIDFLKEVQLVARYLGISNADMEKGSMRLEANISLSRDGTIPDYKVEIKNINSFRFLEKAIRAEVIRQEKLLADGEKIVQETRGYDEVKQTTFSQRTKEEAHDYRYFPEPDLPPMRFSESQILPPMRFSESQITDLKSQIPELPEEKRKRFKEEYNLPEDFAEILVSDRKRPDYFEEAVKLGKGQTFSAKTIADLMVNKKMDANYPEPGGLIKKILELTGVEYATQSETEVAVSEVIGENHKAVQDFQNGKGEVVGFLIGMVQKKLKGTGNTQMVREKLLGKLENG</sequence>
<accession>A0A837ICU5</accession>
<evidence type="ECO:0000313" key="12">
    <source>
        <dbReference type="EMBL" id="KKT53727.1"/>
    </source>
</evidence>
<reference evidence="12 13" key="1">
    <citation type="journal article" date="2015" name="Nature">
        <title>rRNA introns, odd ribosomes, and small enigmatic genomes across a large radiation of phyla.</title>
        <authorList>
            <person name="Brown C.T."/>
            <person name="Hug L.A."/>
            <person name="Thomas B.C."/>
            <person name="Sharon I."/>
            <person name="Castelle C.J."/>
            <person name="Singh A."/>
            <person name="Wilkins M.J."/>
            <person name="Williams K.H."/>
            <person name="Banfield J.F."/>
        </authorList>
    </citation>
    <scope>NUCLEOTIDE SEQUENCE [LARGE SCALE GENOMIC DNA]</scope>
</reference>
<dbReference type="InterPro" id="IPR003789">
    <property type="entry name" value="Asn/Gln_tRNA_amidoTrase-B-like"/>
</dbReference>
<dbReference type="InterPro" id="IPR023168">
    <property type="entry name" value="GatB_Yqey_C_2"/>
</dbReference>
<organism evidence="12 13">
    <name type="scientific">Candidatus Woesebacteria bacterium GW2011_GWA1_44_23</name>
    <dbReference type="NCBI Taxonomy" id="1618558"/>
    <lineage>
        <taxon>Bacteria</taxon>
        <taxon>Candidatus Woeseibacteriota</taxon>
    </lineage>
</organism>
<comment type="catalytic activity">
    <reaction evidence="8 10">
        <text>L-aspartyl-tRNA(Asn) + L-glutamine + ATP + H2O = L-asparaginyl-tRNA(Asn) + L-glutamate + ADP + phosphate + 2 H(+)</text>
        <dbReference type="Rhea" id="RHEA:14513"/>
        <dbReference type="Rhea" id="RHEA-COMP:9674"/>
        <dbReference type="Rhea" id="RHEA-COMP:9677"/>
        <dbReference type="ChEBI" id="CHEBI:15377"/>
        <dbReference type="ChEBI" id="CHEBI:15378"/>
        <dbReference type="ChEBI" id="CHEBI:29985"/>
        <dbReference type="ChEBI" id="CHEBI:30616"/>
        <dbReference type="ChEBI" id="CHEBI:43474"/>
        <dbReference type="ChEBI" id="CHEBI:58359"/>
        <dbReference type="ChEBI" id="CHEBI:78515"/>
        <dbReference type="ChEBI" id="CHEBI:78516"/>
        <dbReference type="ChEBI" id="CHEBI:456216"/>
    </reaction>
</comment>
<dbReference type="SUPFAM" id="SSF89095">
    <property type="entry name" value="GatB/YqeY motif"/>
    <property type="match status" value="2"/>
</dbReference>
<dbReference type="Proteomes" id="UP000034525">
    <property type="component" value="Unassembled WGS sequence"/>
</dbReference>
<dbReference type="NCBIfam" id="NF004014">
    <property type="entry name" value="PRK05477.1-4"/>
    <property type="match status" value="1"/>
</dbReference>
<dbReference type="PANTHER" id="PTHR11659:SF0">
    <property type="entry name" value="GLUTAMYL-TRNA(GLN) AMIDOTRANSFERASE SUBUNIT B, MITOCHONDRIAL"/>
    <property type="match status" value="1"/>
</dbReference>
<dbReference type="InterPro" id="IPR006075">
    <property type="entry name" value="Asn/Gln-tRNA_Trfase_suB/E_cat"/>
</dbReference>
<dbReference type="SUPFAM" id="SSF55931">
    <property type="entry name" value="Glutamine synthetase/guanido kinase"/>
    <property type="match status" value="1"/>
</dbReference>
<keyword evidence="3 10" id="KW-0436">Ligase</keyword>
<comment type="function">
    <text evidence="7 10">Allows the formation of correctly charged Asn-tRNA(Asn) or Gln-tRNA(Gln) through the transamidation of misacylated Asp-tRNA(Asn) or Glu-tRNA(Gln) in organisms which lack either or both of asparaginyl-tRNA or glutaminyl-tRNA synthetases. The reaction takes place in the presence of glutamine and ATP through an activated phospho-Asp-tRNA(Asn) or phospho-Glu-tRNA(Gln).</text>
</comment>
<dbReference type="InterPro" id="IPR018027">
    <property type="entry name" value="Asn/Gln_amidotransferase"/>
</dbReference>
<keyword evidence="12" id="KW-0808">Transferase</keyword>
<dbReference type="NCBIfam" id="TIGR00133">
    <property type="entry name" value="gatB"/>
    <property type="match status" value="1"/>
</dbReference>
<dbReference type="GO" id="GO:0070681">
    <property type="term" value="P:glutaminyl-tRNAGln biosynthesis via transamidation"/>
    <property type="evidence" value="ECO:0007669"/>
    <property type="project" value="TreeGrafter"/>
</dbReference>
<evidence type="ECO:0000256" key="10">
    <source>
        <dbReference type="HAMAP-Rule" id="MF_00121"/>
    </source>
</evidence>
<evidence type="ECO:0000256" key="2">
    <source>
        <dbReference type="ARBA" id="ARBA00011123"/>
    </source>
</evidence>
<dbReference type="SMART" id="SM00845">
    <property type="entry name" value="GatB_Yqey"/>
    <property type="match status" value="1"/>
</dbReference>
<dbReference type="GO" id="GO:0005524">
    <property type="term" value="F:ATP binding"/>
    <property type="evidence" value="ECO:0007669"/>
    <property type="project" value="UniProtKB-KW"/>
</dbReference>
<evidence type="ECO:0000256" key="5">
    <source>
        <dbReference type="ARBA" id="ARBA00022840"/>
    </source>
</evidence>
<evidence type="ECO:0000259" key="11">
    <source>
        <dbReference type="SMART" id="SM00845"/>
    </source>
</evidence>
<feature type="domain" description="Asn/Gln amidotransferase" evidence="11">
    <location>
        <begin position="334"/>
        <end position="444"/>
    </location>
</feature>
<evidence type="ECO:0000256" key="6">
    <source>
        <dbReference type="ARBA" id="ARBA00022917"/>
    </source>
</evidence>
<evidence type="ECO:0000256" key="4">
    <source>
        <dbReference type="ARBA" id="ARBA00022741"/>
    </source>
</evidence>
<name>A0A837ICU5_9BACT</name>
<dbReference type="Gene3D" id="1.10.150.380">
    <property type="entry name" value="GatB domain, N-terminal subdomain"/>
    <property type="match status" value="1"/>
</dbReference>
<dbReference type="InterPro" id="IPR017959">
    <property type="entry name" value="Asn/Gln-tRNA_amidoTrfase_suB/E"/>
</dbReference>
<dbReference type="Pfam" id="PF02637">
    <property type="entry name" value="GatB_Yqey"/>
    <property type="match status" value="1"/>
</dbReference>
<dbReference type="AlphaFoldDB" id="A0A837ICU5"/>
<protein>
    <recommendedName>
        <fullName evidence="10">Aspartyl/glutamyl-tRNA(Asn/Gln) amidotransferase subunit B</fullName>
        <shortName evidence="10">Asp/Glu-ADT subunit B</shortName>
        <ecNumber evidence="10">6.3.5.-</ecNumber>
    </recommendedName>
</protein>
<keyword evidence="5 10" id="KW-0067">ATP-binding</keyword>
<evidence type="ECO:0000256" key="7">
    <source>
        <dbReference type="ARBA" id="ARBA00024799"/>
    </source>
</evidence>